<dbReference type="EMBL" id="JACTNZ010000004">
    <property type="protein sequence ID" value="KAG5555139.1"/>
    <property type="molecule type" value="Genomic_DNA"/>
</dbReference>
<keyword evidence="2" id="KW-1185">Reference proteome</keyword>
<protein>
    <submittedName>
        <fullName evidence="1">Uncharacterized protein</fullName>
    </submittedName>
</protein>
<reference evidence="1" key="1">
    <citation type="submission" date="2020-08" db="EMBL/GenBank/DDBJ databases">
        <title>Plant Genome Project.</title>
        <authorList>
            <person name="Zhang R.-G."/>
        </authorList>
    </citation>
    <scope>NUCLEOTIDE SEQUENCE</scope>
    <source>
        <strain evidence="1">WSP0</strain>
        <tissue evidence="1">Leaf</tissue>
    </source>
</reference>
<comment type="caution">
    <text evidence="1">The sequence shown here is derived from an EMBL/GenBank/DDBJ whole genome shotgun (WGS) entry which is preliminary data.</text>
</comment>
<proteinExistence type="predicted"/>
<evidence type="ECO:0000313" key="2">
    <source>
        <dbReference type="Proteomes" id="UP000823749"/>
    </source>
</evidence>
<evidence type="ECO:0000313" key="1">
    <source>
        <dbReference type="EMBL" id="KAG5555139.1"/>
    </source>
</evidence>
<organism evidence="1 2">
    <name type="scientific">Rhododendron griersonianum</name>
    <dbReference type="NCBI Taxonomy" id="479676"/>
    <lineage>
        <taxon>Eukaryota</taxon>
        <taxon>Viridiplantae</taxon>
        <taxon>Streptophyta</taxon>
        <taxon>Embryophyta</taxon>
        <taxon>Tracheophyta</taxon>
        <taxon>Spermatophyta</taxon>
        <taxon>Magnoliopsida</taxon>
        <taxon>eudicotyledons</taxon>
        <taxon>Gunneridae</taxon>
        <taxon>Pentapetalae</taxon>
        <taxon>asterids</taxon>
        <taxon>Ericales</taxon>
        <taxon>Ericaceae</taxon>
        <taxon>Ericoideae</taxon>
        <taxon>Rhodoreae</taxon>
        <taxon>Rhododendron</taxon>
    </lineage>
</organism>
<name>A0AAV6KS96_9ERIC</name>
<gene>
    <name evidence="1" type="ORF">RHGRI_012615</name>
</gene>
<accession>A0AAV6KS96</accession>
<sequence length="68" mass="7910">MTLRKQLEKCPHFIKPQVELSELSIQIYSSRAMIEQSGSIRKDESHTVKRQNFHLLSSLRAIDMVPDN</sequence>
<dbReference type="AlphaFoldDB" id="A0AAV6KS96"/>
<dbReference type="Proteomes" id="UP000823749">
    <property type="component" value="Chromosome 4"/>
</dbReference>